<comment type="caution">
    <text evidence="2">The sequence shown here is derived from an EMBL/GenBank/DDBJ whole genome shotgun (WGS) entry which is preliminary data.</text>
</comment>
<gene>
    <name evidence="2" type="ORF">Pmani_032343</name>
</gene>
<organism evidence="2 3">
    <name type="scientific">Petrolisthes manimaculis</name>
    <dbReference type="NCBI Taxonomy" id="1843537"/>
    <lineage>
        <taxon>Eukaryota</taxon>
        <taxon>Metazoa</taxon>
        <taxon>Ecdysozoa</taxon>
        <taxon>Arthropoda</taxon>
        <taxon>Crustacea</taxon>
        <taxon>Multicrustacea</taxon>
        <taxon>Malacostraca</taxon>
        <taxon>Eumalacostraca</taxon>
        <taxon>Eucarida</taxon>
        <taxon>Decapoda</taxon>
        <taxon>Pleocyemata</taxon>
        <taxon>Anomura</taxon>
        <taxon>Galatheoidea</taxon>
        <taxon>Porcellanidae</taxon>
        <taxon>Petrolisthes</taxon>
    </lineage>
</organism>
<protein>
    <submittedName>
        <fullName evidence="2">Uncharacterized protein</fullName>
    </submittedName>
</protein>
<keyword evidence="3" id="KW-1185">Reference proteome</keyword>
<evidence type="ECO:0000313" key="3">
    <source>
        <dbReference type="Proteomes" id="UP001292094"/>
    </source>
</evidence>
<reference evidence="2" key="1">
    <citation type="submission" date="2023-11" db="EMBL/GenBank/DDBJ databases">
        <title>Genome assemblies of two species of porcelain crab, Petrolisthes cinctipes and Petrolisthes manimaculis (Anomura: Porcellanidae).</title>
        <authorList>
            <person name="Angst P."/>
        </authorList>
    </citation>
    <scope>NUCLEOTIDE SEQUENCE</scope>
    <source>
        <strain evidence="2">PB745_02</strain>
        <tissue evidence="2">Gill</tissue>
    </source>
</reference>
<sequence>MSEAGEGDMRRLGENVVHVMTKAGGIGGTREGKTNVMMREKRKQEGGDGGEEVVAPTNEEGEQMRGR</sequence>
<name>A0AAE1TRR5_9EUCA</name>
<dbReference type="Proteomes" id="UP001292094">
    <property type="component" value="Unassembled WGS sequence"/>
</dbReference>
<evidence type="ECO:0000313" key="2">
    <source>
        <dbReference type="EMBL" id="KAK4295071.1"/>
    </source>
</evidence>
<dbReference type="EMBL" id="JAWZYT010004154">
    <property type="protein sequence ID" value="KAK4295071.1"/>
    <property type="molecule type" value="Genomic_DNA"/>
</dbReference>
<accession>A0AAE1TRR5</accession>
<feature type="region of interest" description="Disordered" evidence="1">
    <location>
        <begin position="41"/>
        <end position="67"/>
    </location>
</feature>
<evidence type="ECO:0000256" key="1">
    <source>
        <dbReference type="SAM" id="MobiDB-lite"/>
    </source>
</evidence>
<proteinExistence type="predicted"/>
<dbReference type="AlphaFoldDB" id="A0AAE1TRR5"/>